<dbReference type="PANTHER" id="PTHR35803">
    <property type="entry name" value="GLUCAN 1,4-ALPHA-GLUCOSIDASE SUSB-RELATED"/>
    <property type="match status" value="1"/>
</dbReference>
<comment type="cofactor">
    <cofactor evidence="1">
        <name>Ca(2+)</name>
        <dbReference type="ChEBI" id="CHEBI:29108"/>
    </cofactor>
</comment>
<dbReference type="InterPro" id="IPR029486">
    <property type="entry name" value="GH97_N"/>
</dbReference>
<reference evidence="8 9" key="1">
    <citation type="submission" date="2021-03" db="EMBL/GenBank/DDBJ databases">
        <title>Winogradskyella sp. nov., isolated from costal sediment.</title>
        <authorList>
            <person name="Gao C."/>
        </authorList>
    </citation>
    <scope>NUCLEOTIDE SEQUENCE [LARGE SCALE GENOMIC DNA]</scope>
    <source>
        <strain evidence="8 9">DF17</strain>
    </source>
</reference>
<dbReference type="PANTHER" id="PTHR35803:SF1">
    <property type="entry name" value="GLUCAN 1,4-ALPHA-GLUCOSIDASE SUSB"/>
    <property type="match status" value="1"/>
</dbReference>
<dbReference type="InterPro" id="IPR019563">
    <property type="entry name" value="GH97_catalytic"/>
</dbReference>
<dbReference type="Proteomes" id="UP000676776">
    <property type="component" value="Unassembled WGS sequence"/>
</dbReference>
<comment type="caution">
    <text evidence="8">The sequence shown here is derived from an EMBL/GenBank/DDBJ whole genome shotgun (WGS) entry which is preliminary data.</text>
</comment>
<keyword evidence="8" id="KW-0378">Hydrolase</keyword>
<keyword evidence="9" id="KW-1185">Reference proteome</keyword>
<dbReference type="Pfam" id="PF10566">
    <property type="entry name" value="Glyco_hydro_97"/>
    <property type="match status" value="1"/>
</dbReference>
<feature type="domain" description="Glycosyl-hydrolase 97 N-terminal" evidence="6">
    <location>
        <begin position="30"/>
        <end position="297"/>
    </location>
</feature>
<dbReference type="EMBL" id="JAGEVF010000002">
    <property type="protein sequence ID" value="MBO3115663.1"/>
    <property type="molecule type" value="Genomic_DNA"/>
</dbReference>
<sequence>MKLKLFSIILVVLLCLSCNLGNDNTAQLSVKSPNGRIAVQLELDNLGLPFYKVQFDDKTVIDTSYLAFEFVNAKPIKEDLKVTSVRINSFNETWDMPWGEQRNVKNNYKFIKAQFEETSTPNRKVNIEFRVYDDGIGFRYEFPEQDGWKEALIKDEHTEFNLTEDYKTFWIPGDWDIYEHLYSTTKLSKIDAKSYIPKTNLAQSYIPENSVNTPVTMVGKDGIHLSFHEAALVDYSGMTLKVDTEDLNLKSSLVGSENKSYKVKRSLPFTTPWRTIQITDNAPDLIESNLIVNLNEPNKLGDVSWFTPMKYNGVWWEMHLGKSSWDYGMELVDGKWTDTGKAHGKHGATTENVKRFIDFSAKNNIDGVLVEGWNTGWERWIGFEDREGVFDFVSTYPDYDLDEVTRYAKEKGVQIIMHHETSAATQTYEKQQDTAYALMQKYGMHAVKSGYVGKILPKGEFHHGQYMVNQYNNAAIKAAKYQVAVNAHEPIKATGLRRTYPNIISREGLRGQEFNAWSGDGGNPPEHLPIVAFTRMLAGPIDFTPGIFNIKFDEYRKNNQVNTTLAQQLALYVVIYSPVQMAADLVEHYEANPEPLQFIRDVGVDWEKSLILNGEVGDYVTIARQERKTGNWFLGGITDENSLTLEIEFDFLEDGQSYEATIYSDGENAHWDDNPLDLKIEKQTITNTFKLNIRLAEGGGFAISLKKT</sequence>
<dbReference type="Gene3D" id="3.20.20.70">
    <property type="entry name" value="Aldolase class I"/>
    <property type="match status" value="1"/>
</dbReference>
<dbReference type="InterPro" id="IPR052720">
    <property type="entry name" value="Glycosyl_hydrolase_97"/>
</dbReference>
<protein>
    <submittedName>
        <fullName evidence="8">Glycoside hydrolase family 97 protein</fullName>
    </submittedName>
</protein>
<evidence type="ECO:0000256" key="1">
    <source>
        <dbReference type="ARBA" id="ARBA00001913"/>
    </source>
</evidence>
<feature type="signal peptide" evidence="4">
    <location>
        <begin position="1"/>
        <end position="22"/>
    </location>
</feature>
<dbReference type="InterPro" id="IPR013785">
    <property type="entry name" value="Aldolase_TIM"/>
</dbReference>
<dbReference type="Gene3D" id="2.70.98.10">
    <property type="match status" value="1"/>
</dbReference>
<evidence type="ECO:0000259" key="7">
    <source>
        <dbReference type="Pfam" id="PF14509"/>
    </source>
</evidence>
<feature type="domain" description="Glycosyl-hydrolase 97 C-terminal oligomerisation" evidence="7">
    <location>
        <begin position="605"/>
        <end position="706"/>
    </location>
</feature>
<evidence type="ECO:0000259" key="6">
    <source>
        <dbReference type="Pfam" id="PF14508"/>
    </source>
</evidence>
<evidence type="ECO:0000313" key="9">
    <source>
        <dbReference type="Proteomes" id="UP000676776"/>
    </source>
</evidence>
<name>A0ABS3SYT9_9FLAO</name>
<dbReference type="InterPro" id="IPR029483">
    <property type="entry name" value="GH97_C"/>
</dbReference>
<proteinExistence type="predicted"/>
<dbReference type="Pfam" id="PF14508">
    <property type="entry name" value="GH97_N"/>
    <property type="match status" value="1"/>
</dbReference>
<evidence type="ECO:0000256" key="4">
    <source>
        <dbReference type="SAM" id="SignalP"/>
    </source>
</evidence>
<dbReference type="Pfam" id="PF14509">
    <property type="entry name" value="GH97_C"/>
    <property type="match status" value="1"/>
</dbReference>
<keyword evidence="3" id="KW-0106">Calcium</keyword>
<keyword evidence="4" id="KW-0732">Signal</keyword>
<comment type="subunit">
    <text evidence="2">Monomer.</text>
</comment>
<dbReference type="InterPro" id="IPR014718">
    <property type="entry name" value="GH-type_carb-bd"/>
</dbReference>
<evidence type="ECO:0000256" key="2">
    <source>
        <dbReference type="ARBA" id="ARBA00011245"/>
    </source>
</evidence>
<feature type="domain" description="Glycosyl-hydrolase 97 catalytic" evidence="5">
    <location>
        <begin position="315"/>
        <end position="508"/>
    </location>
</feature>
<dbReference type="RefSeq" id="WP_208152441.1">
    <property type="nucleotide sequence ID" value="NZ_JAGEVF010000002.1"/>
</dbReference>
<gene>
    <name evidence="8" type="ORF">J4050_02835</name>
</gene>
<evidence type="ECO:0000313" key="8">
    <source>
        <dbReference type="EMBL" id="MBO3115663.1"/>
    </source>
</evidence>
<evidence type="ECO:0000256" key="3">
    <source>
        <dbReference type="ARBA" id="ARBA00022837"/>
    </source>
</evidence>
<evidence type="ECO:0000259" key="5">
    <source>
        <dbReference type="Pfam" id="PF10566"/>
    </source>
</evidence>
<dbReference type="GO" id="GO:0016787">
    <property type="term" value="F:hydrolase activity"/>
    <property type="evidence" value="ECO:0007669"/>
    <property type="project" value="UniProtKB-KW"/>
</dbReference>
<accession>A0ABS3SYT9</accession>
<organism evidence="8 9">
    <name type="scientific">Winogradskyella pelagia</name>
    <dbReference type="NCBI Taxonomy" id="2819984"/>
    <lineage>
        <taxon>Bacteria</taxon>
        <taxon>Pseudomonadati</taxon>
        <taxon>Bacteroidota</taxon>
        <taxon>Flavobacteriia</taxon>
        <taxon>Flavobacteriales</taxon>
        <taxon>Flavobacteriaceae</taxon>
        <taxon>Winogradskyella</taxon>
    </lineage>
</organism>
<feature type="chain" id="PRO_5045289889" evidence="4">
    <location>
        <begin position="23"/>
        <end position="708"/>
    </location>
</feature>